<dbReference type="Proteomes" id="UP000326344">
    <property type="component" value="Unassembled WGS sequence"/>
</dbReference>
<gene>
    <name evidence="2" type="ORF">F0P93_19965</name>
</gene>
<name>A0A5N1JGH1_9BACT</name>
<keyword evidence="3" id="KW-1185">Reference proteome</keyword>
<dbReference type="InterPro" id="IPR027802">
    <property type="entry name" value="Multi-ubiquitin_dom"/>
</dbReference>
<evidence type="ECO:0000259" key="1">
    <source>
        <dbReference type="Pfam" id="PF14452"/>
    </source>
</evidence>
<proteinExistence type="predicted"/>
<protein>
    <recommendedName>
        <fullName evidence="1">Multi-ubiquitin domain-containing protein</fullName>
    </recommendedName>
</protein>
<dbReference type="AlphaFoldDB" id="A0A5N1JGH1"/>
<organism evidence="2 3">
    <name type="scientific">Larkinella humicola</name>
    <dbReference type="NCBI Taxonomy" id="2607654"/>
    <lineage>
        <taxon>Bacteria</taxon>
        <taxon>Pseudomonadati</taxon>
        <taxon>Bacteroidota</taxon>
        <taxon>Cytophagia</taxon>
        <taxon>Cytophagales</taxon>
        <taxon>Spirosomataceae</taxon>
        <taxon>Larkinella</taxon>
    </lineage>
</organism>
<reference evidence="2 3" key="1">
    <citation type="submission" date="2019-09" db="EMBL/GenBank/DDBJ databases">
        <title>Genome Sequence of Larkinella sp MA1.</title>
        <authorList>
            <person name="Srinivasan S."/>
        </authorList>
    </citation>
    <scope>NUCLEOTIDE SEQUENCE [LARGE SCALE GENOMIC DNA]</scope>
    <source>
        <strain evidence="2 3">MA1</strain>
    </source>
</reference>
<comment type="caution">
    <text evidence="2">The sequence shown here is derived from an EMBL/GenBank/DDBJ whole genome shotgun (WGS) entry which is preliminary data.</text>
</comment>
<evidence type="ECO:0000313" key="2">
    <source>
        <dbReference type="EMBL" id="KAA9349730.1"/>
    </source>
</evidence>
<evidence type="ECO:0000313" key="3">
    <source>
        <dbReference type="Proteomes" id="UP000326344"/>
    </source>
</evidence>
<dbReference type="EMBL" id="VTWS01000005">
    <property type="protein sequence ID" value="KAA9349730.1"/>
    <property type="molecule type" value="Genomic_DNA"/>
</dbReference>
<dbReference type="RefSeq" id="WP_150879075.1">
    <property type="nucleotide sequence ID" value="NZ_VTWS01000005.1"/>
</dbReference>
<sequence>MSFELNFSNPGGDKNKVLDFVIEGKTYQSSAQYKTGLELKELAGIPPDTELYLSVAKPWVDELILNDARVNLARPEIEYFYVRKKLDLSINGVDHVWFKQYISLEEIKELGQIDDEDEVYLKIDPPFEDELIRPGIIVNLARPSKEHFVSKAKAEYTLIVNATPTSWMQKTISYEQVVVLAFGQYVNNGQMEYTVAYSKGPKQNPKGTMDVGSVVKVKNEMQFNATATDKS</sequence>
<feature type="domain" description="Multi-ubiquitin" evidence="1">
    <location>
        <begin position="156"/>
        <end position="229"/>
    </location>
</feature>
<accession>A0A5N1JGH1</accession>
<dbReference type="Pfam" id="PF14452">
    <property type="entry name" value="Multi_ubiq"/>
    <property type="match status" value="1"/>
</dbReference>